<accession>A0ABT8DLH0</accession>
<reference evidence="1 2" key="1">
    <citation type="submission" date="2023-06" db="EMBL/GenBank/DDBJ databases">
        <authorList>
            <person name="Ye Y.-Q."/>
            <person name="Du Z.-J."/>
        </authorList>
    </citation>
    <scope>NUCLEOTIDE SEQUENCE [LARGE SCALE GENOMIC DNA]</scope>
    <source>
        <strain evidence="1 2">SDUM287046</strain>
    </source>
</reference>
<sequence>MREHINIYCDESCHLQNDKQSVMVLGAIHCPASKKDEIFLRIDELKRKYILIPKYNKHPKENRTYYEIKWNKVSKSQIDFYRDIIDYFFDDDDLSFRVLVVPDKSLLDYEKYGHTHDTFYYKMYFSMLKAILQPEFAHNIYIDIKDTRSREKVHKLENVLRNDKYDYNKEIIKKVQQVRSHEVELVQLADLLIGAVSYVSRGLNTSEAKNELIELIRHRSRYSLLKSTLIKERKFNIFIWESSKYISTI</sequence>
<keyword evidence="2" id="KW-1185">Reference proteome</keyword>
<dbReference type="EMBL" id="JAUGQQ010000003">
    <property type="protein sequence ID" value="MDN3723907.1"/>
    <property type="molecule type" value="Genomic_DNA"/>
</dbReference>
<evidence type="ECO:0000313" key="1">
    <source>
        <dbReference type="EMBL" id="MDN3723907.1"/>
    </source>
</evidence>
<evidence type="ECO:0000313" key="2">
    <source>
        <dbReference type="Proteomes" id="UP001244787"/>
    </source>
</evidence>
<dbReference type="RefSeq" id="WP_290254004.1">
    <property type="nucleotide sequence ID" value="NZ_JAUGQQ010000003.1"/>
</dbReference>
<comment type="caution">
    <text evidence="1">The sequence shown here is derived from an EMBL/GenBank/DDBJ whole genome shotgun (WGS) entry which is preliminary data.</text>
</comment>
<dbReference type="Pfam" id="PF12686">
    <property type="entry name" value="DUF3800"/>
    <property type="match status" value="1"/>
</dbReference>
<organism evidence="1 2">
    <name type="scientific">Aequorivita aurantiaca</name>
    <dbReference type="NCBI Taxonomy" id="3053356"/>
    <lineage>
        <taxon>Bacteria</taxon>
        <taxon>Pseudomonadati</taxon>
        <taxon>Bacteroidota</taxon>
        <taxon>Flavobacteriia</taxon>
        <taxon>Flavobacteriales</taxon>
        <taxon>Flavobacteriaceae</taxon>
        <taxon>Aequorivita</taxon>
    </lineage>
</organism>
<protein>
    <submittedName>
        <fullName evidence="1">DUF3800 domain-containing protein</fullName>
    </submittedName>
</protein>
<proteinExistence type="predicted"/>
<name>A0ABT8DLH0_9FLAO</name>
<dbReference type="InterPro" id="IPR024524">
    <property type="entry name" value="DUF3800"/>
</dbReference>
<dbReference type="Proteomes" id="UP001244787">
    <property type="component" value="Unassembled WGS sequence"/>
</dbReference>
<gene>
    <name evidence="1" type="ORF">QRD02_05900</name>
</gene>